<comment type="caution">
    <text evidence="2">The sequence shown here is derived from an EMBL/GenBank/DDBJ whole genome shotgun (WGS) entry which is preliminary data.</text>
</comment>
<dbReference type="Proteomes" id="UP000321393">
    <property type="component" value="Unassembled WGS sequence"/>
</dbReference>
<feature type="region of interest" description="Disordered" evidence="1">
    <location>
        <begin position="48"/>
        <end position="93"/>
    </location>
</feature>
<protein>
    <submittedName>
        <fullName evidence="2">Uncharacterized protein</fullName>
    </submittedName>
</protein>
<sequence length="200" mass="22777">MCLDYLLKFKRISEQVETLSCKQTTIRGEDVELAEELKLEVEAMSLDNDKRASPKKTRKKAAIKHEKRKRSQVDASTPEGSQQGGEGGKAPKLSIAKEVKGTSKIRLKVIRKFYTSDLNQAEYYVIMDGKSIYFNVEAINKLYDLPFDAKTPEQALITTTLKRQAREALKTIVWLGVECDITLTRNYLLYPHRLTTKASM</sequence>
<organism evidence="2 3">
    <name type="scientific">Cucumis melo var. makuwa</name>
    <name type="common">Oriental melon</name>
    <dbReference type="NCBI Taxonomy" id="1194695"/>
    <lineage>
        <taxon>Eukaryota</taxon>
        <taxon>Viridiplantae</taxon>
        <taxon>Streptophyta</taxon>
        <taxon>Embryophyta</taxon>
        <taxon>Tracheophyta</taxon>
        <taxon>Spermatophyta</taxon>
        <taxon>Magnoliopsida</taxon>
        <taxon>eudicotyledons</taxon>
        <taxon>Gunneridae</taxon>
        <taxon>Pentapetalae</taxon>
        <taxon>rosids</taxon>
        <taxon>fabids</taxon>
        <taxon>Cucurbitales</taxon>
        <taxon>Cucurbitaceae</taxon>
        <taxon>Benincaseae</taxon>
        <taxon>Cucumis</taxon>
    </lineage>
</organism>
<name>A0A5A7U4E3_CUCMM</name>
<evidence type="ECO:0000313" key="2">
    <source>
        <dbReference type="EMBL" id="KAA0050753.1"/>
    </source>
</evidence>
<evidence type="ECO:0000313" key="3">
    <source>
        <dbReference type="Proteomes" id="UP000321393"/>
    </source>
</evidence>
<gene>
    <name evidence="2" type="ORF">E6C27_scaffold46449G00020</name>
</gene>
<reference evidence="2 3" key="1">
    <citation type="submission" date="2019-08" db="EMBL/GenBank/DDBJ databases">
        <title>Draft genome sequences of two oriental melons (Cucumis melo L. var makuwa).</title>
        <authorList>
            <person name="Kwon S.-Y."/>
        </authorList>
    </citation>
    <scope>NUCLEOTIDE SEQUENCE [LARGE SCALE GENOMIC DNA]</scope>
    <source>
        <strain evidence="3">cv. SW 3</strain>
        <tissue evidence="2">Leaf</tissue>
    </source>
</reference>
<proteinExistence type="predicted"/>
<feature type="compositionally biased region" description="Basic residues" evidence="1">
    <location>
        <begin position="53"/>
        <end position="70"/>
    </location>
</feature>
<evidence type="ECO:0000256" key="1">
    <source>
        <dbReference type="SAM" id="MobiDB-lite"/>
    </source>
</evidence>
<dbReference type="AlphaFoldDB" id="A0A5A7U4E3"/>
<accession>A0A5A7U4E3</accession>
<dbReference type="EMBL" id="SSTE01011705">
    <property type="protein sequence ID" value="KAA0050753.1"/>
    <property type="molecule type" value="Genomic_DNA"/>
</dbReference>